<dbReference type="Proteomes" id="UP000306340">
    <property type="component" value="Unassembled WGS sequence"/>
</dbReference>
<dbReference type="InterPro" id="IPR027417">
    <property type="entry name" value="P-loop_NTPase"/>
</dbReference>
<dbReference type="AlphaFoldDB" id="A0A4U0Z289"/>
<sequence>MSFAAVPSQSQSRVVSGAGLEIADLTRRLGGQTILAEMSLQVARGEVACIVGPSGCGKSTLLRLVAGLDRPDAGEVRLDGRLLSSAGWAMEPQKRRTNMVFQDYALWPHMTVEAIVGYGLHKLPVAERRAKVADWLERLRITPLARRLPAQISGGQQQRVAIARALATAPDLLLLDEPLSNLDVQLRAEMRRDFARLFSGLGQPVLYVTHDAQEAAAFADRLVVMKAGRIEQEGPPEAVFGRPASPWVAALAGYDIRLSGRAVAADGSGWRVAFGEQLLRVQGVPLLAEGRPVIVMLRGDPRAVRAVTPQAPAPEDWQQLSGQVTGSLLESGDWRADIAIGDPDRPAAVIGVLLPERPRIGTMLTLAIAPGAMLGFAAEKR</sequence>
<keyword evidence="5 10" id="KW-0067">ATP-binding</keyword>
<evidence type="ECO:0000256" key="7">
    <source>
        <dbReference type="ARBA" id="ARBA00023065"/>
    </source>
</evidence>
<evidence type="ECO:0000256" key="2">
    <source>
        <dbReference type="ARBA" id="ARBA00022475"/>
    </source>
</evidence>
<dbReference type="PANTHER" id="PTHR42781">
    <property type="entry name" value="SPERMIDINE/PUTRESCINE IMPORT ATP-BINDING PROTEIN POTA"/>
    <property type="match status" value="1"/>
</dbReference>
<dbReference type="RefSeq" id="WP_136790934.1">
    <property type="nucleotide sequence ID" value="NZ_SWAU01000004.1"/>
</dbReference>
<dbReference type="PANTHER" id="PTHR42781:SF4">
    <property type="entry name" value="SPERMIDINE_PUTRESCINE IMPORT ATP-BINDING PROTEIN POTA"/>
    <property type="match status" value="1"/>
</dbReference>
<dbReference type="FunFam" id="3.40.50.300:FF:000425">
    <property type="entry name" value="Probable ABC transporter, ATP-binding subunit"/>
    <property type="match status" value="1"/>
</dbReference>
<dbReference type="InterPro" id="IPR017871">
    <property type="entry name" value="ABC_transporter-like_CS"/>
</dbReference>
<feature type="domain" description="ABC transporter" evidence="9">
    <location>
        <begin position="20"/>
        <end position="252"/>
    </location>
</feature>
<dbReference type="PROSITE" id="PS00211">
    <property type="entry name" value="ABC_TRANSPORTER_1"/>
    <property type="match status" value="1"/>
</dbReference>
<keyword evidence="2" id="KW-1003">Cell membrane</keyword>
<dbReference type="SMART" id="SM00382">
    <property type="entry name" value="AAA"/>
    <property type="match status" value="1"/>
</dbReference>
<dbReference type="GO" id="GO:0016887">
    <property type="term" value="F:ATP hydrolysis activity"/>
    <property type="evidence" value="ECO:0007669"/>
    <property type="project" value="InterPro"/>
</dbReference>
<evidence type="ECO:0000256" key="3">
    <source>
        <dbReference type="ARBA" id="ARBA00022496"/>
    </source>
</evidence>
<evidence type="ECO:0000256" key="1">
    <source>
        <dbReference type="ARBA" id="ARBA00022448"/>
    </source>
</evidence>
<dbReference type="EMBL" id="SWAU01000004">
    <property type="protein sequence ID" value="TKA98358.1"/>
    <property type="molecule type" value="Genomic_DNA"/>
</dbReference>
<evidence type="ECO:0000256" key="4">
    <source>
        <dbReference type="ARBA" id="ARBA00022741"/>
    </source>
</evidence>
<evidence type="ECO:0000259" key="9">
    <source>
        <dbReference type="PROSITE" id="PS50893"/>
    </source>
</evidence>
<keyword evidence="3" id="KW-0410">Iron transport</keyword>
<dbReference type="InterPro" id="IPR050093">
    <property type="entry name" value="ABC_SmlMolc_Importer"/>
</dbReference>
<keyword evidence="1" id="KW-0813">Transport</keyword>
<keyword evidence="8" id="KW-0472">Membrane</keyword>
<organism evidence="10 11">
    <name type="scientific">Cereibacter changlensis</name>
    <dbReference type="NCBI Taxonomy" id="402884"/>
    <lineage>
        <taxon>Bacteria</taxon>
        <taxon>Pseudomonadati</taxon>
        <taxon>Pseudomonadota</taxon>
        <taxon>Alphaproteobacteria</taxon>
        <taxon>Rhodobacterales</taxon>
        <taxon>Paracoccaceae</taxon>
        <taxon>Cereibacter</taxon>
    </lineage>
</organism>
<keyword evidence="7" id="KW-0406">Ion transport</keyword>
<dbReference type="Gene3D" id="3.40.50.300">
    <property type="entry name" value="P-loop containing nucleotide triphosphate hydrolases"/>
    <property type="match status" value="1"/>
</dbReference>
<dbReference type="GO" id="GO:0005524">
    <property type="term" value="F:ATP binding"/>
    <property type="evidence" value="ECO:0007669"/>
    <property type="project" value="UniProtKB-KW"/>
</dbReference>
<dbReference type="GO" id="GO:0015408">
    <property type="term" value="F:ABC-type ferric iron transporter activity"/>
    <property type="evidence" value="ECO:0007669"/>
    <property type="project" value="InterPro"/>
</dbReference>
<reference evidence="10 11" key="1">
    <citation type="submission" date="2019-04" db="EMBL/GenBank/DDBJ databases">
        <title>Crypto-aerobic microbial life in anoxic (sulfidic) marine sediments.</title>
        <authorList>
            <person name="Bhattacharya S."/>
            <person name="Roy C."/>
            <person name="Mondal N."/>
            <person name="Sarkar J."/>
            <person name="Mandal S."/>
            <person name="Rameez M.J."/>
            <person name="Ghosh W."/>
        </authorList>
    </citation>
    <scope>NUCLEOTIDE SEQUENCE [LARGE SCALE GENOMIC DNA]</scope>
    <source>
        <strain evidence="10 11">SBBC</strain>
    </source>
</reference>
<dbReference type="Pfam" id="PF00005">
    <property type="entry name" value="ABC_tran"/>
    <property type="match status" value="1"/>
</dbReference>
<proteinExistence type="predicted"/>
<keyword evidence="6" id="KW-0408">Iron</keyword>
<protein>
    <submittedName>
        <fullName evidence="10">ABC transporter ATP-binding protein</fullName>
    </submittedName>
</protein>
<gene>
    <name evidence="10" type="ORF">FAZ78_01080</name>
</gene>
<keyword evidence="4" id="KW-0547">Nucleotide-binding</keyword>
<dbReference type="PROSITE" id="PS50893">
    <property type="entry name" value="ABC_TRANSPORTER_2"/>
    <property type="match status" value="1"/>
</dbReference>
<dbReference type="GO" id="GO:0015697">
    <property type="term" value="P:quaternary ammonium group transport"/>
    <property type="evidence" value="ECO:0007669"/>
    <property type="project" value="UniProtKB-ARBA"/>
</dbReference>
<evidence type="ECO:0000313" key="10">
    <source>
        <dbReference type="EMBL" id="TKA98358.1"/>
    </source>
</evidence>
<name>A0A4U0Z289_9RHOB</name>
<dbReference type="GO" id="GO:0016020">
    <property type="term" value="C:membrane"/>
    <property type="evidence" value="ECO:0007669"/>
    <property type="project" value="InterPro"/>
</dbReference>
<evidence type="ECO:0000256" key="6">
    <source>
        <dbReference type="ARBA" id="ARBA00023004"/>
    </source>
</evidence>
<dbReference type="SUPFAM" id="SSF52540">
    <property type="entry name" value="P-loop containing nucleoside triphosphate hydrolases"/>
    <property type="match status" value="1"/>
</dbReference>
<accession>A0A4U0Z289</accession>
<comment type="caution">
    <text evidence="10">The sequence shown here is derived from an EMBL/GenBank/DDBJ whole genome shotgun (WGS) entry which is preliminary data.</text>
</comment>
<dbReference type="CDD" id="cd03259">
    <property type="entry name" value="ABC_Carb_Solutes_like"/>
    <property type="match status" value="1"/>
</dbReference>
<dbReference type="InterPro" id="IPR015853">
    <property type="entry name" value="ABC_transpr_FbpC"/>
</dbReference>
<evidence type="ECO:0000256" key="5">
    <source>
        <dbReference type="ARBA" id="ARBA00022840"/>
    </source>
</evidence>
<evidence type="ECO:0000313" key="11">
    <source>
        <dbReference type="Proteomes" id="UP000306340"/>
    </source>
</evidence>
<evidence type="ECO:0000256" key="8">
    <source>
        <dbReference type="ARBA" id="ARBA00023136"/>
    </source>
</evidence>
<dbReference type="InterPro" id="IPR003593">
    <property type="entry name" value="AAA+_ATPase"/>
</dbReference>
<dbReference type="InterPro" id="IPR003439">
    <property type="entry name" value="ABC_transporter-like_ATP-bd"/>
</dbReference>